<dbReference type="InterPro" id="IPR050596">
    <property type="entry name" value="AspAT/PAT-like"/>
</dbReference>
<dbReference type="PANTHER" id="PTHR46383">
    <property type="entry name" value="ASPARTATE AMINOTRANSFERASE"/>
    <property type="match status" value="1"/>
</dbReference>
<sequence length="390" mass="43120">MSNLIDRLSPEARNAPESGIVEVFNAGWGRDDLIPLWAGEGDLPTPDFICQAARDSLGRGETFYTYQRGIPQLREALAGYHEDLYGRAFSPERFFVTGSGMQSIQLAVQAVSSAGKEVIVPTPAWPNISAAVEIHGARAVSVPMREEDTGWRLHVEDIEAAITPRTTALFLNSPCNPTGWVASEDLLKDILSLARKHGLWIIADEIYALFYYAEARRAPSFYDVAAEDDQIVFVNSMSKNWAMTGWRIGWISAPAKLGQVFENLIQYSTSGVPSFSQWAAVAALRDGGDFVQQQISRARIGRDTVTDGLKRLNRVRILPPEGAFYLFFKIDGVTDTRQFALDLVRETGVGLAPGTAFGPGGQSYLRLCYARRKDHLEEAVRRIGSWLSSI</sequence>
<evidence type="ECO:0000256" key="3">
    <source>
        <dbReference type="ARBA" id="ARBA00022576"/>
    </source>
</evidence>
<dbReference type="InterPro" id="IPR004839">
    <property type="entry name" value="Aminotransferase_I/II_large"/>
</dbReference>
<accession>A0A939J2Q9</accession>
<dbReference type="InterPro" id="IPR004838">
    <property type="entry name" value="NHTrfase_class1_PyrdxlP-BS"/>
</dbReference>
<feature type="domain" description="Aminotransferase class I/classII large" evidence="8">
    <location>
        <begin position="32"/>
        <end position="383"/>
    </location>
</feature>
<evidence type="ECO:0000256" key="1">
    <source>
        <dbReference type="ARBA" id="ARBA00001933"/>
    </source>
</evidence>
<comment type="caution">
    <text evidence="9">The sequence shown here is derived from an EMBL/GenBank/DDBJ whole genome shotgun (WGS) entry which is preliminary data.</text>
</comment>
<comment type="cofactor">
    <cofactor evidence="1 7">
        <name>pyridoxal 5'-phosphate</name>
        <dbReference type="ChEBI" id="CHEBI:597326"/>
    </cofactor>
</comment>
<evidence type="ECO:0000256" key="5">
    <source>
        <dbReference type="ARBA" id="ARBA00022898"/>
    </source>
</evidence>
<dbReference type="InterPro" id="IPR015421">
    <property type="entry name" value="PyrdxlP-dep_Trfase_major"/>
</dbReference>
<evidence type="ECO:0000256" key="6">
    <source>
        <dbReference type="ARBA" id="ARBA00049185"/>
    </source>
</evidence>
<proteinExistence type="inferred from homology"/>
<dbReference type="InterPro" id="IPR015422">
    <property type="entry name" value="PyrdxlP-dep_Trfase_small"/>
</dbReference>
<dbReference type="Pfam" id="PF00155">
    <property type="entry name" value="Aminotran_1_2"/>
    <property type="match status" value="1"/>
</dbReference>
<dbReference type="RefSeq" id="WP_207138929.1">
    <property type="nucleotide sequence ID" value="NZ_JAEKJZ010000001.1"/>
</dbReference>
<comment type="similarity">
    <text evidence="2 7">Belongs to the class-I pyridoxal-phosphate-dependent aminotransferase family.</text>
</comment>
<evidence type="ECO:0000259" key="8">
    <source>
        <dbReference type="Pfam" id="PF00155"/>
    </source>
</evidence>
<keyword evidence="3 7" id="KW-0032">Aminotransferase</keyword>
<dbReference type="AlphaFoldDB" id="A0A939J2Q9"/>
<dbReference type="GO" id="GO:0004069">
    <property type="term" value="F:L-aspartate:2-oxoglutarate aminotransferase activity"/>
    <property type="evidence" value="ECO:0007669"/>
    <property type="project" value="UniProtKB-EC"/>
</dbReference>
<dbReference type="SUPFAM" id="SSF53383">
    <property type="entry name" value="PLP-dependent transferases"/>
    <property type="match status" value="1"/>
</dbReference>
<evidence type="ECO:0000256" key="2">
    <source>
        <dbReference type="ARBA" id="ARBA00007441"/>
    </source>
</evidence>
<dbReference type="EMBL" id="JAEKJZ010000001">
    <property type="protein sequence ID" value="MBN9669360.1"/>
    <property type="molecule type" value="Genomic_DNA"/>
</dbReference>
<evidence type="ECO:0000313" key="9">
    <source>
        <dbReference type="EMBL" id="MBN9669360.1"/>
    </source>
</evidence>
<dbReference type="Gene3D" id="3.90.1150.10">
    <property type="entry name" value="Aspartate Aminotransferase, domain 1"/>
    <property type="match status" value="1"/>
</dbReference>
<organism evidence="9 10">
    <name type="scientific">Roseibium aggregatum</name>
    <dbReference type="NCBI Taxonomy" id="187304"/>
    <lineage>
        <taxon>Bacteria</taxon>
        <taxon>Pseudomonadati</taxon>
        <taxon>Pseudomonadota</taxon>
        <taxon>Alphaproteobacteria</taxon>
        <taxon>Hyphomicrobiales</taxon>
        <taxon>Stappiaceae</taxon>
        <taxon>Roseibium</taxon>
    </lineage>
</organism>
<dbReference type="EC" id="2.6.1.-" evidence="7"/>
<evidence type="ECO:0000313" key="10">
    <source>
        <dbReference type="Proteomes" id="UP000664096"/>
    </source>
</evidence>
<evidence type="ECO:0000256" key="7">
    <source>
        <dbReference type="RuleBase" id="RU000481"/>
    </source>
</evidence>
<dbReference type="Proteomes" id="UP000664096">
    <property type="component" value="Unassembled WGS sequence"/>
</dbReference>
<dbReference type="CDD" id="cd00609">
    <property type="entry name" value="AAT_like"/>
    <property type="match status" value="1"/>
</dbReference>
<keyword evidence="5" id="KW-0663">Pyridoxal phosphate</keyword>
<dbReference type="NCBIfam" id="NF004770">
    <property type="entry name" value="PRK06108.1"/>
    <property type="match status" value="1"/>
</dbReference>
<dbReference type="GO" id="GO:0030170">
    <property type="term" value="F:pyridoxal phosphate binding"/>
    <property type="evidence" value="ECO:0007669"/>
    <property type="project" value="InterPro"/>
</dbReference>
<protein>
    <recommendedName>
        <fullName evidence="7">Aminotransferase</fullName>
        <ecNumber evidence="7">2.6.1.-</ecNumber>
    </recommendedName>
</protein>
<keyword evidence="4 7" id="KW-0808">Transferase</keyword>
<comment type="catalytic activity">
    <reaction evidence="6">
        <text>L-aspartate + 2-oxoglutarate = oxaloacetate + L-glutamate</text>
        <dbReference type="Rhea" id="RHEA:21824"/>
        <dbReference type="ChEBI" id="CHEBI:16452"/>
        <dbReference type="ChEBI" id="CHEBI:16810"/>
        <dbReference type="ChEBI" id="CHEBI:29985"/>
        <dbReference type="ChEBI" id="CHEBI:29991"/>
        <dbReference type="EC" id="2.6.1.1"/>
    </reaction>
</comment>
<dbReference type="InterPro" id="IPR015424">
    <property type="entry name" value="PyrdxlP-dep_Trfase"/>
</dbReference>
<dbReference type="Gene3D" id="3.40.640.10">
    <property type="entry name" value="Type I PLP-dependent aspartate aminotransferase-like (Major domain)"/>
    <property type="match status" value="1"/>
</dbReference>
<name>A0A939J2Q9_9HYPH</name>
<dbReference type="PROSITE" id="PS00105">
    <property type="entry name" value="AA_TRANSFER_CLASS_1"/>
    <property type="match status" value="1"/>
</dbReference>
<gene>
    <name evidence="9" type="ORF">JF539_03350</name>
</gene>
<evidence type="ECO:0000256" key="4">
    <source>
        <dbReference type="ARBA" id="ARBA00022679"/>
    </source>
</evidence>
<dbReference type="GO" id="GO:0006520">
    <property type="term" value="P:amino acid metabolic process"/>
    <property type="evidence" value="ECO:0007669"/>
    <property type="project" value="InterPro"/>
</dbReference>
<reference evidence="9" key="1">
    <citation type="submission" date="2020-12" db="EMBL/GenBank/DDBJ databases">
        <title>Oil enriched cultivation method for isolating marine PHA-producing bacteria.</title>
        <authorList>
            <person name="Zheng W."/>
            <person name="Yu S."/>
            <person name="Huang Y."/>
        </authorList>
    </citation>
    <scope>NUCLEOTIDE SEQUENCE</scope>
    <source>
        <strain evidence="9">SY-2-12</strain>
    </source>
</reference>